<dbReference type="InParanoid" id="A0A3N4KLX3"/>
<dbReference type="EMBL" id="ML119134">
    <property type="protein sequence ID" value="RPB11577.1"/>
    <property type="molecule type" value="Genomic_DNA"/>
</dbReference>
<proteinExistence type="predicted"/>
<evidence type="ECO:0000313" key="1">
    <source>
        <dbReference type="EMBL" id="RPB11577.1"/>
    </source>
</evidence>
<accession>A0A3N4KLX3</accession>
<gene>
    <name evidence="1" type="ORF">P167DRAFT_536512</name>
</gene>
<name>A0A3N4KLX3_9PEZI</name>
<dbReference type="Proteomes" id="UP000277580">
    <property type="component" value="Unassembled WGS sequence"/>
</dbReference>
<organism evidence="1 2">
    <name type="scientific">Morchella conica CCBAS932</name>
    <dbReference type="NCBI Taxonomy" id="1392247"/>
    <lineage>
        <taxon>Eukaryota</taxon>
        <taxon>Fungi</taxon>
        <taxon>Dikarya</taxon>
        <taxon>Ascomycota</taxon>
        <taxon>Pezizomycotina</taxon>
        <taxon>Pezizomycetes</taxon>
        <taxon>Pezizales</taxon>
        <taxon>Morchellaceae</taxon>
        <taxon>Morchella</taxon>
    </lineage>
</organism>
<protein>
    <submittedName>
        <fullName evidence="1">Uncharacterized protein</fullName>
    </submittedName>
</protein>
<sequence length="58" mass="6402">MVRNEVQWPACGILSCSFPGFIAQDGGQKTVGFSFFLSVGFLPPNPSPPISQQFREKR</sequence>
<dbReference type="PROSITE" id="PS51257">
    <property type="entry name" value="PROKAR_LIPOPROTEIN"/>
    <property type="match status" value="1"/>
</dbReference>
<keyword evidence="2" id="KW-1185">Reference proteome</keyword>
<reference evidence="1 2" key="1">
    <citation type="journal article" date="2018" name="Nat. Ecol. Evol.">
        <title>Pezizomycetes genomes reveal the molecular basis of ectomycorrhizal truffle lifestyle.</title>
        <authorList>
            <person name="Murat C."/>
            <person name="Payen T."/>
            <person name="Noel B."/>
            <person name="Kuo A."/>
            <person name="Morin E."/>
            <person name="Chen J."/>
            <person name="Kohler A."/>
            <person name="Krizsan K."/>
            <person name="Balestrini R."/>
            <person name="Da Silva C."/>
            <person name="Montanini B."/>
            <person name="Hainaut M."/>
            <person name="Levati E."/>
            <person name="Barry K.W."/>
            <person name="Belfiori B."/>
            <person name="Cichocki N."/>
            <person name="Clum A."/>
            <person name="Dockter R.B."/>
            <person name="Fauchery L."/>
            <person name="Guy J."/>
            <person name="Iotti M."/>
            <person name="Le Tacon F."/>
            <person name="Lindquist E.A."/>
            <person name="Lipzen A."/>
            <person name="Malagnac F."/>
            <person name="Mello A."/>
            <person name="Molinier V."/>
            <person name="Miyauchi S."/>
            <person name="Poulain J."/>
            <person name="Riccioni C."/>
            <person name="Rubini A."/>
            <person name="Sitrit Y."/>
            <person name="Splivallo R."/>
            <person name="Traeger S."/>
            <person name="Wang M."/>
            <person name="Zifcakova L."/>
            <person name="Wipf D."/>
            <person name="Zambonelli A."/>
            <person name="Paolocci F."/>
            <person name="Nowrousian M."/>
            <person name="Ottonello S."/>
            <person name="Baldrian P."/>
            <person name="Spatafora J.W."/>
            <person name="Henrissat B."/>
            <person name="Nagy L.G."/>
            <person name="Aury J.M."/>
            <person name="Wincker P."/>
            <person name="Grigoriev I.V."/>
            <person name="Bonfante P."/>
            <person name="Martin F.M."/>
        </authorList>
    </citation>
    <scope>NUCLEOTIDE SEQUENCE [LARGE SCALE GENOMIC DNA]</scope>
    <source>
        <strain evidence="1 2">CCBAS932</strain>
    </source>
</reference>
<evidence type="ECO:0000313" key="2">
    <source>
        <dbReference type="Proteomes" id="UP000277580"/>
    </source>
</evidence>
<dbReference type="AlphaFoldDB" id="A0A3N4KLX3"/>